<dbReference type="InterPro" id="IPR002347">
    <property type="entry name" value="SDR_fam"/>
</dbReference>
<keyword evidence="3" id="KW-1185">Reference proteome</keyword>
<evidence type="ECO:0000313" key="2">
    <source>
        <dbReference type="EMBL" id="SEG06331.1"/>
    </source>
</evidence>
<organism evidence="2 3">
    <name type="scientific">Halopseudomonas aestusnigri</name>
    <dbReference type="NCBI Taxonomy" id="857252"/>
    <lineage>
        <taxon>Bacteria</taxon>
        <taxon>Pseudomonadati</taxon>
        <taxon>Pseudomonadota</taxon>
        <taxon>Gammaproteobacteria</taxon>
        <taxon>Pseudomonadales</taxon>
        <taxon>Pseudomonadaceae</taxon>
        <taxon>Halopseudomonas</taxon>
    </lineage>
</organism>
<dbReference type="InterPro" id="IPR020904">
    <property type="entry name" value="Sc_DH/Rdtase_CS"/>
</dbReference>
<protein>
    <submittedName>
        <fullName evidence="2">3(Or 17)beta-hydroxysteroid dehydrogenase</fullName>
    </submittedName>
</protein>
<dbReference type="PANTHER" id="PTHR42820">
    <property type="entry name" value="SHORT-CHAIN DEHYDROGENASE REDUCTASE"/>
    <property type="match status" value="1"/>
</dbReference>
<dbReference type="InterPro" id="IPR036291">
    <property type="entry name" value="NAD(P)-bd_dom_sf"/>
</dbReference>
<sequence>MSGRLQGKLAVITGAASGIGEVCARLFVAEGAQVVLTDLNVEAGEAVAASLGAQACFLRQDVSDPQSWDALAAYLVERGSGLDVLVNNAGVLLKANIEDESLDQWHKLLRINADSVFLGTRMAVRLMKDSGGGSIVNISSLAALLGLEDYVAYSASKGAVAALSRAVAVHCRKHKYRIRCNSVHPDGVMTPMTLGGYPKGMDPSAFTIDADPMNRMCLPGDVANAVLYLASDESRAINGIEMRVDSGQAVMGI</sequence>
<dbReference type="Gene3D" id="3.40.50.720">
    <property type="entry name" value="NAD(P)-binding Rossmann-like Domain"/>
    <property type="match status" value="1"/>
</dbReference>
<dbReference type="Pfam" id="PF13561">
    <property type="entry name" value="adh_short_C2"/>
    <property type="match status" value="1"/>
</dbReference>
<proteinExistence type="inferred from homology"/>
<dbReference type="EMBL" id="FNVE01000003">
    <property type="protein sequence ID" value="SEG06331.1"/>
    <property type="molecule type" value="Genomic_DNA"/>
</dbReference>
<dbReference type="RefSeq" id="WP_088275046.1">
    <property type="nucleotide sequence ID" value="NZ_FNVE01000003.1"/>
</dbReference>
<comment type="caution">
    <text evidence="2">The sequence shown here is derived from an EMBL/GenBank/DDBJ whole genome shotgun (WGS) entry which is preliminary data.</text>
</comment>
<dbReference type="PANTHER" id="PTHR42820:SF1">
    <property type="entry name" value="SHORT-CHAIN DEHYDROGENASE_REDUCTASE FAMILY PROTEIN"/>
    <property type="match status" value="1"/>
</dbReference>
<reference evidence="2 3" key="1">
    <citation type="submission" date="2016-10" db="EMBL/GenBank/DDBJ databases">
        <authorList>
            <person name="Varghese N."/>
            <person name="Submissions S."/>
        </authorList>
    </citation>
    <scope>NUCLEOTIDE SEQUENCE [LARGE SCALE GENOMIC DNA]</scope>
    <source>
        <strain evidence="2 3">CECT 8317</strain>
    </source>
</reference>
<dbReference type="FunFam" id="3.40.50.720:FF:000084">
    <property type="entry name" value="Short-chain dehydrogenase reductase"/>
    <property type="match status" value="1"/>
</dbReference>
<dbReference type="PRINTS" id="PR00081">
    <property type="entry name" value="GDHRDH"/>
</dbReference>
<dbReference type="PROSITE" id="PS00061">
    <property type="entry name" value="ADH_SHORT"/>
    <property type="match status" value="1"/>
</dbReference>
<dbReference type="SUPFAM" id="SSF51735">
    <property type="entry name" value="NAD(P)-binding Rossmann-fold domains"/>
    <property type="match status" value="1"/>
</dbReference>
<dbReference type="Proteomes" id="UP000243518">
    <property type="component" value="Unassembled WGS sequence"/>
</dbReference>
<dbReference type="PRINTS" id="PR00080">
    <property type="entry name" value="SDRFAMILY"/>
</dbReference>
<evidence type="ECO:0000256" key="1">
    <source>
        <dbReference type="ARBA" id="ARBA00006484"/>
    </source>
</evidence>
<accession>A0AAQ1JPI8</accession>
<gene>
    <name evidence="2" type="ORF">SAMN05216586_10399</name>
</gene>
<name>A0AAQ1JPI8_9GAMM</name>
<evidence type="ECO:0000313" key="3">
    <source>
        <dbReference type="Proteomes" id="UP000243518"/>
    </source>
</evidence>
<comment type="similarity">
    <text evidence="1">Belongs to the short-chain dehydrogenases/reductases (SDR) family.</text>
</comment>
<dbReference type="AlphaFoldDB" id="A0AAQ1JPI8"/>